<gene>
    <name evidence="6" type="ordered locus">Dde_1569</name>
</gene>
<dbReference type="Gene3D" id="1.10.3210.10">
    <property type="entry name" value="Hypothetical protein af1432"/>
    <property type="match status" value="1"/>
</dbReference>
<dbReference type="SMART" id="SM00471">
    <property type="entry name" value="HDc"/>
    <property type="match status" value="1"/>
</dbReference>
<dbReference type="InterPro" id="IPR007685">
    <property type="entry name" value="RelA_SpoT"/>
</dbReference>
<dbReference type="CDD" id="cd00077">
    <property type="entry name" value="HDc"/>
    <property type="match status" value="1"/>
</dbReference>
<dbReference type="SUPFAM" id="SSF109604">
    <property type="entry name" value="HD-domain/PDEase-like"/>
    <property type="match status" value="1"/>
</dbReference>
<dbReference type="Pfam" id="PF13291">
    <property type="entry name" value="ACT_4"/>
    <property type="match status" value="1"/>
</dbReference>
<dbReference type="GO" id="GO:0015949">
    <property type="term" value="P:nucleobase-containing small molecule interconversion"/>
    <property type="evidence" value="ECO:0007669"/>
    <property type="project" value="UniProtKB-ARBA"/>
</dbReference>
<dbReference type="GO" id="GO:0042594">
    <property type="term" value="P:response to starvation"/>
    <property type="evidence" value="ECO:0007669"/>
    <property type="project" value="TreeGrafter"/>
</dbReference>
<dbReference type="FunFam" id="3.30.460.10:FF:000001">
    <property type="entry name" value="GTP pyrophosphokinase RelA"/>
    <property type="match status" value="1"/>
</dbReference>
<dbReference type="InterPro" id="IPR004811">
    <property type="entry name" value="RelA/Spo_fam"/>
</dbReference>
<dbReference type="HOGENOM" id="CLU_012300_3_0_7"/>
<dbReference type="CDD" id="cd01668">
    <property type="entry name" value="TGS_RSH"/>
    <property type="match status" value="1"/>
</dbReference>
<dbReference type="eggNOG" id="COG0317">
    <property type="taxonomic scope" value="Bacteria"/>
</dbReference>
<dbReference type="SUPFAM" id="SSF81301">
    <property type="entry name" value="Nucleotidyltransferase"/>
    <property type="match status" value="1"/>
</dbReference>
<reference evidence="6 7" key="1">
    <citation type="journal article" date="2011" name="J. Bacteriol.">
        <title>Complete genome sequence and updated annotation of Desulfovibrio alaskensis G20.</title>
        <authorList>
            <person name="Hauser L.J."/>
            <person name="Land M.L."/>
            <person name="Brown S.D."/>
            <person name="Larimer F."/>
            <person name="Keller K.L."/>
            <person name="Rapp-Giles B.J."/>
            <person name="Price M.N."/>
            <person name="Lin M."/>
            <person name="Bruce D.C."/>
            <person name="Detter J.C."/>
            <person name="Tapia R."/>
            <person name="Han C.S."/>
            <person name="Goodwin L.A."/>
            <person name="Cheng J.F."/>
            <person name="Pitluck S."/>
            <person name="Copeland A."/>
            <person name="Lucas S."/>
            <person name="Nolan M."/>
            <person name="Lapidus A.L."/>
            <person name="Palumbo A.V."/>
            <person name="Wall J.D."/>
        </authorList>
    </citation>
    <scope>NUCLEOTIDE SEQUENCE [LARGE SCALE GENOMIC DNA]</scope>
    <source>
        <strain evidence="7">ATCC BAA 1058 / DSM 17464 / G20</strain>
    </source>
</reference>
<evidence type="ECO:0000259" key="3">
    <source>
        <dbReference type="PROSITE" id="PS51671"/>
    </source>
</evidence>
<dbReference type="GO" id="GO:0005886">
    <property type="term" value="C:plasma membrane"/>
    <property type="evidence" value="ECO:0007669"/>
    <property type="project" value="TreeGrafter"/>
</dbReference>
<dbReference type="CDD" id="cd04876">
    <property type="entry name" value="ACT_RelA-SpoT"/>
    <property type="match status" value="1"/>
</dbReference>
<protein>
    <submittedName>
        <fullName evidence="6">(P)ppGpp synthetase I, SpoT/RelA</fullName>
        <ecNumber evidence="6">2.7.6.5</ecNumber>
    </submittedName>
</protein>
<name>Q311N0_OLEA2</name>
<dbReference type="InterPro" id="IPR003607">
    <property type="entry name" value="HD/PDEase_dom"/>
</dbReference>
<dbReference type="Gene3D" id="3.30.460.10">
    <property type="entry name" value="Beta Polymerase, domain 2"/>
    <property type="match status" value="1"/>
</dbReference>
<feature type="region of interest" description="Disordered" evidence="2">
    <location>
        <begin position="544"/>
        <end position="570"/>
    </location>
</feature>
<dbReference type="NCBIfam" id="TIGR00691">
    <property type="entry name" value="spoT_relA"/>
    <property type="match status" value="1"/>
</dbReference>
<keyword evidence="6" id="KW-0808">Transferase</keyword>
<organism evidence="6 7">
    <name type="scientific">Oleidesulfovibrio alaskensis (strain ATCC BAA-1058 / DSM 17464 / G20)</name>
    <name type="common">Desulfovibrio alaskensis</name>
    <dbReference type="NCBI Taxonomy" id="207559"/>
    <lineage>
        <taxon>Bacteria</taxon>
        <taxon>Pseudomonadati</taxon>
        <taxon>Thermodesulfobacteriota</taxon>
        <taxon>Desulfovibrionia</taxon>
        <taxon>Desulfovibrionales</taxon>
        <taxon>Desulfovibrionaceae</taxon>
        <taxon>Oleidesulfovibrio</taxon>
    </lineage>
</organism>
<sequence>MIRIQDILDTIAEYRQDADIALIQKAYVFSAAAHAGQTRLSGEPYLMHPLAVAHSLAKMRLDEASIAAGLLHDTVEDTSTGIEEIDSLFGEEVADIVDGVTKISQMTFESKEEAQAENIRKMVLAMAEDIRVLIVKLADRLHNMSTLDFQKPHKQKLIAQETMDIYAPLANRLGLHRIKLQLEDLSLRYLRPDVWSQLSDWLEKKRVADSDYIDNVISLLRGMLDENDIPGKVKGRIKHINSIYRKMVHQNLALDEVPDVIAFRVIVDDVKNCYAMLGLVHAAWKPIHGRFKDYISMPKANMYQSLHTTVVGPGGERIEIQIRTEEMDRMAEHGVASHWLYKEGQRVKSKDVRQFAWLREMLDWQKMESDSREFMRSLKFDLFKEEVYVFTPRGEVKELPEGASPIDFAYLIHTKVGDHCSGAKVNGKLVPLSTKLHNGDTVEIITDANRHPSRDWLRFVKTAKARTRINNYIRTEERSRSIALGREMLEKQGRRMGLNVPKLLKEGGLMPVAEEFSYREVEELLSAVGYARLTPRKVLRKLLPKEEEPARQPEVKAPEPQKSRRESDSVSIKGVDDVLVRFGKCCNPVPGDAIVGYISRGRGVTVHTSDCVNVQAMEPERLISVFWDGTEGKPYPARIHMLCHNEIGGFAKITTLLAEEQVNIDACHMRSNVDGRSELDVTVEVRDVAHLYRTIDRLRHLDAVIEVTRHSSHSE</sequence>
<dbReference type="Gene3D" id="3.30.70.260">
    <property type="match status" value="1"/>
</dbReference>
<dbReference type="Pfam" id="PF13328">
    <property type="entry name" value="HD_4"/>
    <property type="match status" value="1"/>
</dbReference>
<dbReference type="SUPFAM" id="SSF81271">
    <property type="entry name" value="TGS-like"/>
    <property type="match status" value="1"/>
</dbReference>
<dbReference type="Gene3D" id="3.10.20.30">
    <property type="match status" value="1"/>
</dbReference>
<proteinExistence type="inferred from homology"/>
<dbReference type="PROSITE" id="PS51880">
    <property type="entry name" value="TGS"/>
    <property type="match status" value="1"/>
</dbReference>
<dbReference type="PANTHER" id="PTHR21262">
    <property type="entry name" value="GUANOSINE-3',5'-BIS DIPHOSPHATE 3'-PYROPHOSPHOHYDROLASE"/>
    <property type="match status" value="1"/>
</dbReference>
<feature type="domain" description="ACT" evidence="3">
    <location>
        <begin position="638"/>
        <end position="712"/>
    </location>
</feature>
<dbReference type="InterPro" id="IPR012675">
    <property type="entry name" value="Beta-grasp_dom_sf"/>
</dbReference>
<dbReference type="RefSeq" id="WP_011367526.1">
    <property type="nucleotide sequence ID" value="NC_007519.1"/>
</dbReference>
<dbReference type="InterPro" id="IPR002912">
    <property type="entry name" value="ACT_dom"/>
</dbReference>
<dbReference type="InterPro" id="IPR006674">
    <property type="entry name" value="HD_domain"/>
</dbReference>
<dbReference type="GO" id="GO:0008728">
    <property type="term" value="F:GTP diphosphokinase activity"/>
    <property type="evidence" value="ECO:0007669"/>
    <property type="project" value="UniProtKB-EC"/>
</dbReference>
<dbReference type="InterPro" id="IPR004095">
    <property type="entry name" value="TGS"/>
</dbReference>
<dbReference type="EMBL" id="CP000112">
    <property type="protein sequence ID" value="ABB38366.1"/>
    <property type="molecule type" value="Genomic_DNA"/>
</dbReference>
<dbReference type="Pfam" id="PF19296">
    <property type="entry name" value="RelA_AH_RIS"/>
    <property type="match status" value="1"/>
</dbReference>
<dbReference type="InterPro" id="IPR012676">
    <property type="entry name" value="TGS-like"/>
</dbReference>
<evidence type="ECO:0000313" key="7">
    <source>
        <dbReference type="Proteomes" id="UP000002710"/>
    </source>
</evidence>
<dbReference type="InterPro" id="IPR045600">
    <property type="entry name" value="RelA/SpoT_AH_RIS"/>
</dbReference>
<dbReference type="InterPro" id="IPR033655">
    <property type="entry name" value="TGS_RelA/SpoT"/>
</dbReference>
<dbReference type="KEGG" id="dde:Dde_1569"/>
<evidence type="ECO:0000256" key="2">
    <source>
        <dbReference type="SAM" id="MobiDB-lite"/>
    </source>
</evidence>
<dbReference type="AlphaFoldDB" id="Q311N0"/>
<dbReference type="GO" id="GO:0008893">
    <property type="term" value="F:guanosine-3',5'-bis(diphosphate) 3'-diphosphatase activity"/>
    <property type="evidence" value="ECO:0007669"/>
    <property type="project" value="TreeGrafter"/>
</dbReference>
<dbReference type="STRING" id="207559.Dde_1569"/>
<dbReference type="Proteomes" id="UP000002710">
    <property type="component" value="Chromosome"/>
</dbReference>
<evidence type="ECO:0000259" key="4">
    <source>
        <dbReference type="PROSITE" id="PS51831"/>
    </source>
</evidence>
<dbReference type="SUPFAM" id="SSF55021">
    <property type="entry name" value="ACT-like"/>
    <property type="match status" value="1"/>
</dbReference>
<dbReference type="InterPro" id="IPR045865">
    <property type="entry name" value="ACT-like_dom_sf"/>
</dbReference>
<dbReference type="CDD" id="cd05399">
    <property type="entry name" value="NT_Rel-Spo_like"/>
    <property type="match status" value="1"/>
</dbReference>
<dbReference type="SMART" id="SM00954">
    <property type="entry name" value="RelA_SpoT"/>
    <property type="match status" value="1"/>
</dbReference>
<dbReference type="GO" id="GO:0015969">
    <property type="term" value="P:guanosine tetraphosphate metabolic process"/>
    <property type="evidence" value="ECO:0007669"/>
    <property type="project" value="InterPro"/>
</dbReference>
<evidence type="ECO:0000313" key="6">
    <source>
        <dbReference type="EMBL" id="ABB38366.1"/>
    </source>
</evidence>
<accession>Q311N0</accession>
<dbReference type="PANTHER" id="PTHR21262:SF36">
    <property type="entry name" value="BIFUNCTIONAL (P)PPGPP SYNTHASE_HYDROLASE SPOT"/>
    <property type="match status" value="1"/>
</dbReference>
<dbReference type="Pfam" id="PF02824">
    <property type="entry name" value="TGS"/>
    <property type="match status" value="1"/>
</dbReference>
<feature type="domain" description="HD" evidence="4">
    <location>
        <begin position="45"/>
        <end position="144"/>
    </location>
</feature>
<dbReference type="EC" id="2.7.6.5" evidence="6"/>
<evidence type="ECO:0000256" key="1">
    <source>
        <dbReference type="RuleBase" id="RU003847"/>
    </source>
</evidence>
<dbReference type="PROSITE" id="PS51671">
    <property type="entry name" value="ACT"/>
    <property type="match status" value="1"/>
</dbReference>
<feature type="domain" description="TGS" evidence="5">
    <location>
        <begin position="385"/>
        <end position="446"/>
    </location>
</feature>
<comment type="similarity">
    <text evidence="1">Belongs to the relA/spoT family.</text>
</comment>
<dbReference type="FunFam" id="3.10.20.30:FF:000002">
    <property type="entry name" value="GTP pyrophosphokinase (RelA/SpoT)"/>
    <property type="match status" value="1"/>
</dbReference>
<dbReference type="InterPro" id="IPR043519">
    <property type="entry name" value="NT_sf"/>
</dbReference>
<evidence type="ECO:0000259" key="5">
    <source>
        <dbReference type="PROSITE" id="PS51880"/>
    </source>
</evidence>
<dbReference type="Pfam" id="PF04607">
    <property type="entry name" value="RelA_SpoT"/>
    <property type="match status" value="1"/>
</dbReference>
<comment type="function">
    <text evidence="1">In eubacteria ppGpp (guanosine 3'-diphosphate 5'-diphosphate) is a mediator of the stringent response that coordinates a variety of cellular activities in response to changes in nutritional abundance.</text>
</comment>
<keyword evidence="7" id="KW-1185">Reference proteome</keyword>
<dbReference type="PROSITE" id="PS51831">
    <property type="entry name" value="HD"/>
    <property type="match status" value="1"/>
</dbReference>
<dbReference type="FunFam" id="1.10.3210.10:FF:000001">
    <property type="entry name" value="GTP pyrophosphokinase RelA"/>
    <property type="match status" value="1"/>
</dbReference>